<name>A0ABW5Z376_9FLAO</name>
<organism evidence="1 2">
    <name type="scientific">Flavobacterium ardleyense</name>
    <dbReference type="NCBI Taxonomy" id="2038737"/>
    <lineage>
        <taxon>Bacteria</taxon>
        <taxon>Pseudomonadati</taxon>
        <taxon>Bacteroidota</taxon>
        <taxon>Flavobacteriia</taxon>
        <taxon>Flavobacteriales</taxon>
        <taxon>Flavobacteriaceae</taxon>
        <taxon>Flavobacterium</taxon>
    </lineage>
</organism>
<protein>
    <submittedName>
        <fullName evidence="1">Uncharacterized protein</fullName>
    </submittedName>
</protein>
<sequence>MKKVILGLFVLGTVGLYAQVGIDTTSPEASLDIVAKNPTGSNTSVEGLLIPRVDRLRAQSMVDVPNSTLIYVNNSATGTLTGQTSNMDAVGFYYYDAPSLKWVKLIAGDLSNDAFIDNPVNTRVELGSKSTGTPRDPNTEFVIKDDGNVGIKTATPSQALHVAGNAKLDGNIFDGTNTIGATGEVLSIDGTKLKWIKTTAATPAVFAIFGDGYKVAWNDNNRNPTGTVIVLPPGKWIVLTNLLLTTPTNAPGTDQSIWVSMTWSNTSGGAKSSDIVGQYLVSGALTGPSRFGMLTGSIVINNDTGANKTYYLTKDKHVVYGSGYKPNIDRLGGRNFSENNIVAIPAN</sequence>
<dbReference type="RefSeq" id="WP_379802957.1">
    <property type="nucleotide sequence ID" value="NZ_JBHUOL010000001.1"/>
</dbReference>
<gene>
    <name evidence="1" type="ORF">ACFSX9_00325</name>
</gene>
<evidence type="ECO:0000313" key="1">
    <source>
        <dbReference type="EMBL" id="MFD2907168.1"/>
    </source>
</evidence>
<keyword evidence="2" id="KW-1185">Reference proteome</keyword>
<accession>A0ABW5Z376</accession>
<dbReference type="Proteomes" id="UP001597549">
    <property type="component" value="Unassembled WGS sequence"/>
</dbReference>
<reference evidence="2" key="1">
    <citation type="journal article" date="2019" name="Int. J. Syst. Evol. Microbiol.">
        <title>The Global Catalogue of Microorganisms (GCM) 10K type strain sequencing project: providing services to taxonomists for standard genome sequencing and annotation.</title>
        <authorList>
            <consortium name="The Broad Institute Genomics Platform"/>
            <consortium name="The Broad Institute Genome Sequencing Center for Infectious Disease"/>
            <person name="Wu L."/>
            <person name="Ma J."/>
        </authorList>
    </citation>
    <scope>NUCLEOTIDE SEQUENCE [LARGE SCALE GENOMIC DNA]</scope>
    <source>
        <strain evidence="2">KCTC 52644</strain>
    </source>
</reference>
<comment type="caution">
    <text evidence="1">The sequence shown here is derived from an EMBL/GenBank/DDBJ whole genome shotgun (WGS) entry which is preliminary data.</text>
</comment>
<dbReference type="EMBL" id="JBHUOL010000001">
    <property type="protein sequence ID" value="MFD2907168.1"/>
    <property type="molecule type" value="Genomic_DNA"/>
</dbReference>
<proteinExistence type="predicted"/>
<evidence type="ECO:0000313" key="2">
    <source>
        <dbReference type="Proteomes" id="UP001597549"/>
    </source>
</evidence>